<organism evidence="3">
    <name type="scientific">Rhodopseudomonas palustris (strain BisB18)</name>
    <dbReference type="NCBI Taxonomy" id="316056"/>
    <lineage>
        <taxon>Bacteria</taxon>
        <taxon>Pseudomonadati</taxon>
        <taxon>Pseudomonadota</taxon>
        <taxon>Alphaproteobacteria</taxon>
        <taxon>Hyphomicrobiales</taxon>
        <taxon>Nitrobacteraceae</taxon>
        <taxon>Rhodopseudomonas</taxon>
    </lineage>
</organism>
<sequence length="388" mass="40297">MTRLQSGSALAGTAICVAALLVAWPSAQHAGALLDAQDDPAQLADVQISSALRQAPSLIEQNIESALAQNDSDLAQSLVALAADKGITVPEALQQRVADAVQLDHSPAQVAKRFATGLVTGNVEDGASLSGSVAGDLFVFGDVRDVVRESQKLAAGEEPDRVILGLAAAGLAVTAATFVSVGGTTPVRAGLTLVKDARKVGRLGAGLSRWAGRSAAEVVDTPALRNALSAGALSKPAETVTAVRAAFRADKAGALVRVAKDVGRIGEKLGTRGALDTLKIAEGPKDIARAARLAESKAGQTRGILKLLGRGALFLTIGAFNLSWWMLWAVFAFFGVLSSIKAATERTTRWWLRRRREKTAARQTALRAAAATIPPLPPLPLAALRAPR</sequence>
<feature type="signal peptide" evidence="2">
    <location>
        <begin position="1"/>
        <end position="30"/>
    </location>
</feature>
<dbReference type="STRING" id="316056.RPC_3147"/>
<keyword evidence="1" id="KW-0472">Membrane</keyword>
<dbReference type="HOGENOM" id="CLU_048117_0_0_5"/>
<reference evidence="3" key="1">
    <citation type="submission" date="2006-03" db="EMBL/GenBank/DDBJ databases">
        <title>Complete sequence of Rhodopseudomonas palustris BisB18.</title>
        <authorList>
            <consortium name="US DOE Joint Genome Institute"/>
            <person name="Copeland A."/>
            <person name="Lucas S."/>
            <person name="Lapidus A."/>
            <person name="Barry K."/>
            <person name="Detter J.C."/>
            <person name="Glavina del Rio T."/>
            <person name="Hammon N."/>
            <person name="Israni S."/>
            <person name="Dalin E."/>
            <person name="Tice H."/>
            <person name="Pitluck S."/>
            <person name="Chain P."/>
            <person name="Malfatti S."/>
            <person name="Shin M."/>
            <person name="Vergez L."/>
            <person name="Schmutz J."/>
            <person name="Larimer F."/>
            <person name="Land M."/>
            <person name="Hauser L."/>
            <person name="Pelletier D.A."/>
            <person name="Kyrpides N."/>
            <person name="Anderson I."/>
            <person name="Oda Y."/>
            <person name="Harwood C.S."/>
            <person name="Richardson P."/>
        </authorList>
    </citation>
    <scope>NUCLEOTIDE SEQUENCE [LARGE SCALE GENOMIC DNA]</scope>
    <source>
        <strain evidence="3">BisB18</strain>
    </source>
</reference>
<feature type="transmembrane region" description="Helical" evidence="1">
    <location>
        <begin position="322"/>
        <end position="344"/>
    </location>
</feature>
<dbReference type="RefSeq" id="WP_011473579.1">
    <property type="nucleotide sequence ID" value="NC_007925.1"/>
</dbReference>
<dbReference type="OrthoDB" id="8364552at2"/>
<keyword evidence="1" id="KW-0812">Transmembrane</keyword>
<dbReference type="eggNOG" id="ENOG5031HEF">
    <property type="taxonomic scope" value="Bacteria"/>
</dbReference>
<name>Q212J7_RHOPB</name>
<evidence type="ECO:0000256" key="2">
    <source>
        <dbReference type="SAM" id="SignalP"/>
    </source>
</evidence>
<keyword evidence="1" id="KW-1133">Transmembrane helix</keyword>
<feature type="chain" id="PRO_5004199508" evidence="2">
    <location>
        <begin position="31"/>
        <end position="388"/>
    </location>
</feature>
<dbReference type="EMBL" id="CP000301">
    <property type="protein sequence ID" value="ABD88689.1"/>
    <property type="molecule type" value="Genomic_DNA"/>
</dbReference>
<accession>Q212J7</accession>
<protein>
    <submittedName>
        <fullName evidence="3">Uncharacterized protein</fullName>
    </submittedName>
</protein>
<dbReference type="KEGG" id="rpc:RPC_3147"/>
<evidence type="ECO:0000313" key="3">
    <source>
        <dbReference type="EMBL" id="ABD88689.1"/>
    </source>
</evidence>
<proteinExistence type="predicted"/>
<gene>
    <name evidence="3" type="ordered locus">RPC_3147</name>
</gene>
<evidence type="ECO:0000256" key="1">
    <source>
        <dbReference type="SAM" id="Phobius"/>
    </source>
</evidence>
<dbReference type="AlphaFoldDB" id="Q212J7"/>
<keyword evidence="2" id="KW-0732">Signal</keyword>